<dbReference type="EMBL" id="CAJVAP010000002">
    <property type="protein sequence ID" value="CAG7598373.1"/>
    <property type="molecule type" value="Genomic_DNA"/>
</dbReference>
<organism evidence="2 3">
    <name type="scientific">Leucobacter soli</name>
    <dbReference type="NCBI Taxonomy" id="2812850"/>
    <lineage>
        <taxon>Bacteria</taxon>
        <taxon>Bacillati</taxon>
        <taxon>Actinomycetota</taxon>
        <taxon>Actinomycetes</taxon>
        <taxon>Micrococcales</taxon>
        <taxon>Microbacteriaceae</taxon>
        <taxon>Leucobacter</taxon>
    </lineage>
</organism>
<keyword evidence="1" id="KW-1133">Transmembrane helix</keyword>
<feature type="transmembrane region" description="Helical" evidence="1">
    <location>
        <begin position="62"/>
        <end position="84"/>
    </location>
</feature>
<proteinExistence type="predicted"/>
<reference evidence="2" key="1">
    <citation type="submission" date="2021-06" db="EMBL/GenBank/DDBJ databases">
        <authorList>
            <person name="Criscuolo A."/>
        </authorList>
    </citation>
    <scope>NUCLEOTIDE SEQUENCE</scope>
    <source>
        <strain evidence="2">CIP111803</strain>
    </source>
</reference>
<evidence type="ECO:0000313" key="2">
    <source>
        <dbReference type="EMBL" id="CAG7598373.1"/>
    </source>
</evidence>
<keyword evidence="1" id="KW-0812">Transmembrane</keyword>
<dbReference type="Pfam" id="PF04020">
    <property type="entry name" value="Phage_holin_4_2"/>
    <property type="match status" value="1"/>
</dbReference>
<feature type="transmembrane region" description="Helical" evidence="1">
    <location>
        <begin position="34"/>
        <end position="55"/>
    </location>
</feature>
<dbReference type="RefSeq" id="WP_236021685.1">
    <property type="nucleotide sequence ID" value="NZ_CAJVAP010000002.1"/>
</dbReference>
<dbReference type="Proteomes" id="UP000693892">
    <property type="component" value="Unassembled WGS sequence"/>
</dbReference>
<feature type="transmembrane region" description="Helical" evidence="1">
    <location>
        <begin position="96"/>
        <end position="118"/>
    </location>
</feature>
<comment type="caution">
    <text evidence="2">The sequence shown here is derived from an EMBL/GenBank/DDBJ whole genome shotgun (WGS) entry which is preliminary data.</text>
</comment>
<protein>
    <recommendedName>
        <fullName evidence="4">Superfamily IV 4 TMS phage holin</fullName>
    </recommendedName>
</protein>
<gene>
    <name evidence="2" type="ORF">LEUCIP111803_00218</name>
</gene>
<sequence length="131" mass="14102">MIRFLLSLVSHLVMSALALLIANWILPQVTLHVGGFIVAVLVFALAQAILTPFVVNIARKYASALLGGIGLISTLLALWVATLFPGGIEISGLGWVLAPLIVWIVTALGGWILMGLVFKRYLEDRGRKRAA</sequence>
<keyword evidence="3" id="KW-1185">Reference proteome</keyword>
<dbReference type="AlphaFoldDB" id="A0A916NL99"/>
<dbReference type="InterPro" id="IPR007165">
    <property type="entry name" value="Phage_holin_4_2"/>
</dbReference>
<name>A0A916NL99_9MICO</name>
<accession>A0A916NL99</accession>
<evidence type="ECO:0008006" key="4">
    <source>
        <dbReference type="Google" id="ProtNLM"/>
    </source>
</evidence>
<evidence type="ECO:0000256" key="1">
    <source>
        <dbReference type="SAM" id="Phobius"/>
    </source>
</evidence>
<keyword evidence="1" id="KW-0472">Membrane</keyword>
<evidence type="ECO:0000313" key="3">
    <source>
        <dbReference type="Proteomes" id="UP000693892"/>
    </source>
</evidence>